<name>A0AAV5ENV9_ELECO</name>
<dbReference type="InterPro" id="IPR025315">
    <property type="entry name" value="DUF4220"/>
</dbReference>
<accession>A0AAV5ENV9</accession>
<comment type="caution">
    <text evidence="3">The sequence shown here is derived from an EMBL/GenBank/DDBJ whole genome shotgun (WGS) entry which is preliminary data.</text>
</comment>
<dbReference type="EMBL" id="BQKI01000077">
    <property type="protein sequence ID" value="GJN24423.1"/>
    <property type="molecule type" value="Genomic_DNA"/>
</dbReference>
<dbReference type="AlphaFoldDB" id="A0AAV5ENV9"/>
<feature type="domain" description="DUF4220" evidence="2">
    <location>
        <begin position="48"/>
        <end position="422"/>
    </location>
</feature>
<evidence type="ECO:0000259" key="2">
    <source>
        <dbReference type="Pfam" id="PF13968"/>
    </source>
</evidence>
<feature type="transmembrane region" description="Helical" evidence="1">
    <location>
        <begin position="45"/>
        <end position="66"/>
    </location>
</feature>
<keyword evidence="1" id="KW-0472">Membrane</keyword>
<keyword evidence="1" id="KW-1133">Transmembrane helix</keyword>
<dbReference type="PANTHER" id="PTHR31325">
    <property type="entry name" value="OS01G0798800 PROTEIN-RELATED"/>
    <property type="match status" value="1"/>
</dbReference>
<feature type="transmembrane region" description="Helical" evidence="1">
    <location>
        <begin position="131"/>
        <end position="151"/>
    </location>
</feature>
<sequence length="724" mass="82099">MGFQHWVPQEDTNTEIRVAVLLSLVLQTALIFLGPMRKRSSSPRFVIWSCYLLADWVADLALGLLLNTLGNIGGSSSLGINHADSGGKSNGNINSSSGSPMIFVFWTPFLLLHLGGPDTITAYSVEDNELWLRHLIGLFFELFSAAVIFICSLRGNPMIGATVLMFVAGIIKYGERTYSLYSGSIKSFRANILDPKNRDPHYLRLKSALEIQNSIGIIIEVYDGDQPGGASKKQKDAVRSDIEELQSSGVNKHLEALAYDFFVIFRRLFVDLTLNTKQRKMSQTLFLEYKDMDVGMAFQIIELELDLIYDMVYTKAPVAYTLVGWVLRSICSGCIVAATVIFFFHDKRGIKRVDVRITYALLMGGLALDVAALIMLLFSNRASAFFHKSRWFKWLDRLTMKLLRRKGRRWAQSVSQFNLLNYASGKPYNYNRCFLLLKVAKTLHVLEDFIYIRREPLRKYIWRDHGAETDILILAFNSVRSAAGDLGDDELDKTVEVFNCRGSRALRSHEDAIKTCLSASSEEQEDVDKIFEMIMDSVVKVTDFDESLLLWHIATDLCLTQQKHHRHPPSRDANWKQNFAKTLSEYMMYLLIKQPEMLSTRTGTWLMRYQDTCAEASHFTKYGGDMRGKLLAVNTSRPPARPGGDDESSKSVLFDACVLANALEQVGRKDDELMWDVVVGVWVEMLIYAARECPGSTHVRELNRGGELITLIWFLIEDMGFGKR</sequence>
<keyword evidence="1" id="KW-0812">Transmembrane</keyword>
<feature type="transmembrane region" description="Helical" evidence="1">
    <location>
        <begin position="357"/>
        <end position="378"/>
    </location>
</feature>
<organism evidence="3 4">
    <name type="scientific">Eleusine coracana subsp. coracana</name>
    <dbReference type="NCBI Taxonomy" id="191504"/>
    <lineage>
        <taxon>Eukaryota</taxon>
        <taxon>Viridiplantae</taxon>
        <taxon>Streptophyta</taxon>
        <taxon>Embryophyta</taxon>
        <taxon>Tracheophyta</taxon>
        <taxon>Spermatophyta</taxon>
        <taxon>Magnoliopsida</taxon>
        <taxon>Liliopsida</taxon>
        <taxon>Poales</taxon>
        <taxon>Poaceae</taxon>
        <taxon>PACMAD clade</taxon>
        <taxon>Chloridoideae</taxon>
        <taxon>Cynodonteae</taxon>
        <taxon>Eleusininae</taxon>
        <taxon>Eleusine</taxon>
    </lineage>
</organism>
<reference evidence="3" key="2">
    <citation type="submission" date="2021-12" db="EMBL/GenBank/DDBJ databases">
        <title>Resequencing data analysis of finger millet.</title>
        <authorList>
            <person name="Hatakeyama M."/>
            <person name="Aluri S."/>
            <person name="Balachadran M.T."/>
            <person name="Sivarajan S.R."/>
            <person name="Poveda L."/>
            <person name="Shimizu-Inatsugi R."/>
            <person name="Schlapbach R."/>
            <person name="Sreeman S.M."/>
            <person name="Shimizu K.K."/>
        </authorList>
    </citation>
    <scope>NUCLEOTIDE SEQUENCE</scope>
</reference>
<dbReference type="Pfam" id="PF13968">
    <property type="entry name" value="DUF4220"/>
    <property type="match status" value="1"/>
</dbReference>
<reference evidence="3" key="1">
    <citation type="journal article" date="2018" name="DNA Res.">
        <title>Multiple hybrid de novo genome assembly of finger millet, an orphan allotetraploid crop.</title>
        <authorList>
            <person name="Hatakeyama M."/>
            <person name="Aluri S."/>
            <person name="Balachadran M.T."/>
            <person name="Sivarajan S.R."/>
            <person name="Patrignani A."/>
            <person name="Gruter S."/>
            <person name="Poveda L."/>
            <person name="Shimizu-Inatsugi R."/>
            <person name="Baeten J."/>
            <person name="Francoijs K.J."/>
            <person name="Nataraja K.N."/>
            <person name="Reddy Y.A.N."/>
            <person name="Phadnis S."/>
            <person name="Ravikumar R.L."/>
            <person name="Schlapbach R."/>
            <person name="Sreeman S.M."/>
            <person name="Shimizu K.K."/>
        </authorList>
    </citation>
    <scope>NUCLEOTIDE SEQUENCE</scope>
</reference>
<keyword evidence="4" id="KW-1185">Reference proteome</keyword>
<evidence type="ECO:0000313" key="4">
    <source>
        <dbReference type="Proteomes" id="UP001054889"/>
    </source>
</evidence>
<feature type="transmembrane region" description="Helical" evidence="1">
    <location>
        <begin position="16"/>
        <end position="33"/>
    </location>
</feature>
<proteinExistence type="predicted"/>
<evidence type="ECO:0000313" key="3">
    <source>
        <dbReference type="EMBL" id="GJN24423.1"/>
    </source>
</evidence>
<feature type="transmembrane region" description="Helical" evidence="1">
    <location>
        <begin position="325"/>
        <end position="345"/>
    </location>
</feature>
<dbReference type="InterPro" id="IPR007658">
    <property type="entry name" value="DUF594"/>
</dbReference>
<dbReference type="Pfam" id="PF04578">
    <property type="entry name" value="DUF594"/>
    <property type="match status" value="1"/>
</dbReference>
<evidence type="ECO:0000256" key="1">
    <source>
        <dbReference type="SAM" id="Phobius"/>
    </source>
</evidence>
<gene>
    <name evidence="3" type="primary">gb12161</name>
    <name evidence="3" type="ORF">PR202_gb12161</name>
</gene>
<protein>
    <recommendedName>
        <fullName evidence="2">DUF4220 domain-containing protein</fullName>
    </recommendedName>
</protein>
<dbReference type="Proteomes" id="UP001054889">
    <property type="component" value="Unassembled WGS sequence"/>
</dbReference>